<name>A0A2A5B5X4_9GAMM</name>
<feature type="domain" description="Ice-binding protein C-terminal" evidence="2">
    <location>
        <begin position="202"/>
        <end position="224"/>
    </location>
</feature>
<dbReference type="EMBL" id="NVVJ01000011">
    <property type="protein sequence ID" value="PCJ26446.1"/>
    <property type="molecule type" value="Genomic_DNA"/>
</dbReference>
<dbReference type="AlphaFoldDB" id="A0A2A5B5X4"/>
<evidence type="ECO:0000313" key="4">
    <source>
        <dbReference type="Proteomes" id="UP000218327"/>
    </source>
</evidence>
<proteinExistence type="predicted"/>
<dbReference type="Proteomes" id="UP000218327">
    <property type="component" value="Unassembled WGS sequence"/>
</dbReference>
<feature type="chain" id="PRO_5012427109" description="Ice-binding protein C-terminal domain-containing protein" evidence="1">
    <location>
        <begin position="25"/>
        <end position="228"/>
    </location>
</feature>
<evidence type="ECO:0000313" key="3">
    <source>
        <dbReference type="EMBL" id="PCJ26446.1"/>
    </source>
</evidence>
<gene>
    <name evidence="3" type="ORF">COA96_05445</name>
</gene>
<keyword evidence="1" id="KW-0732">Signal</keyword>
<feature type="signal peptide" evidence="1">
    <location>
        <begin position="1"/>
        <end position="24"/>
    </location>
</feature>
<dbReference type="NCBIfam" id="TIGR02595">
    <property type="entry name" value="PEP_CTERM"/>
    <property type="match status" value="1"/>
</dbReference>
<protein>
    <recommendedName>
        <fullName evidence="2">Ice-binding protein C-terminal domain-containing protein</fullName>
    </recommendedName>
</protein>
<reference evidence="4" key="1">
    <citation type="submission" date="2017-08" db="EMBL/GenBank/DDBJ databases">
        <title>A dynamic microbial community with high functional redundancy inhabits the cold, oxic subseafloor aquifer.</title>
        <authorList>
            <person name="Tully B.J."/>
            <person name="Wheat C.G."/>
            <person name="Glazer B.T."/>
            <person name="Huber J.A."/>
        </authorList>
    </citation>
    <scope>NUCLEOTIDE SEQUENCE [LARGE SCALE GENOMIC DNA]</scope>
</reference>
<evidence type="ECO:0000259" key="2">
    <source>
        <dbReference type="Pfam" id="PF07589"/>
    </source>
</evidence>
<comment type="caution">
    <text evidence="3">The sequence shown here is derived from an EMBL/GenBank/DDBJ whole genome shotgun (WGS) entry which is preliminary data.</text>
</comment>
<sequence>MLGFNKKLLVAAVSFMAFSHAASAGVFTYEDLSASNGGMSDVLTSVSGSFDDASNIFTWDVEFNTDPTDVDGFWLVVNSGPNPKSSNVNELAIMYGDLSTNTLTTYVYNGLNSANSWNNPGIYLQTDAFTSDADSFSLNIDATAINAWSSSPDYTGVSFDDNIGIWFHVSTGSNFSYLGDEISSYTYSNQGWYDKSWLTTTSVPEPFSLSLLGLGLLGLGLTRKKARG</sequence>
<accession>A0A2A5B5X4</accession>
<organism evidence="3 4">
    <name type="scientific">SAR86 cluster bacterium</name>
    <dbReference type="NCBI Taxonomy" id="2030880"/>
    <lineage>
        <taxon>Bacteria</taxon>
        <taxon>Pseudomonadati</taxon>
        <taxon>Pseudomonadota</taxon>
        <taxon>Gammaproteobacteria</taxon>
        <taxon>SAR86 cluster</taxon>
    </lineage>
</organism>
<evidence type="ECO:0000256" key="1">
    <source>
        <dbReference type="SAM" id="SignalP"/>
    </source>
</evidence>
<dbReference type="Pfam" id="PF07589">
    <property type="entry name" value="PEP-CTERM"/>
    <property type="match status" value="1"/>
</dbReference>
<dbReference type="InterPro" id="IPR013424">
    <property type="entry name" value="Ice-binding_C"/>
</dbReference>